<evidence type="ECO:0000256" key="1">
    <source>
        <dbReference type="SAM" id="MobiDB-lite"/>
    </source>
</evidence>
<evidence type="ECO:0000313" key="3">
    <source>
        <dbReference type="Proteomes" id="UP001497516"/>
    </source>
</evidence>
<evidence type="ECO:0000313" key="2">
    <source>
        <dbReference type="EMBL" id="CAL1412253.1"/>
    </source>
</evidence>
<dbReference type="EMBL" id="OZ034822">
    <property type="protein sequence ID" value="CAL1412253.1"/>
    <property type="molecule type" value="Genomic_DNA"/>
</dbReference>
<sequence>MINEGVSHRELLNDSEPGQAKKSTAGGSNKRLKTEKGVSSSLVVASKIEKMLPLMEKTSMNIERMANSFFHEDPLMIRKGTLFEELSNVEGLSQDQVMSAAMILMKEDRLSQLYYQLPTNEEKLCFFVRLIN</sequence>
<proteinExistence type="predicted"/>
<gene>
    <name evidence="2" type="ORF">LTRI10_LOCUS51561</name>
</gene>
<keyword evidence="3" id="KW-1185">Reference proteome</keyword>
<feature type="compositionally biased region" description="Basic and acidic residues" evidence="1">
    <location>
        <begin position="1"/>
        <end position="12"/>
    </location>
</feature>
<protein>
    <submittedName>
        <fullName evidence="2">Uncharacterized protein</fullName>
    </submittedName>
</protein>
<feature type="region of interest" description="Disordered" evidence="1">
    <location>
        <begin position="1"/>
        <end position="37"/>
    </location>
</feature>
<name>A0AAV2GRJ1_9ROSI</name>
<reference evidence="2 3" key="1">
    <citation type="submission" date="2024-04" db="EMBL/GenBank/DDBJ databases">
        <authorList>
            <person name="Fracassetti M."/>
        </authorList>
    </citation>
    <scope>NUCLEOTIDE SEQUENCE [LARGE SCALE GENOMIC DNA]</scope>
</reference>
<dbReference type="AlphaFoldDB" id="A0AAV2GRJ1"/>
<accession>A0AAV2GRJ1</accession>
<organism evidence="2 3">
    <name type="scientific">Linum trigynum</name>
    <dbReference type="NCBI Taxonomy" id="586398"/>
    <lineage>
        <taxon>Eukaryota</taxon>
        <taxon>Viridiplantae</taxon>
        <taxon>Streptophyta</taxon>
        <taxon>Embryophyta</taxon>
        <taxon>Tracheophyta</taxon>
        <taxon>Spermatophyta</taxon>
        <taxon>Magnoliopsida</taxon>
        <taxon>eudicotyledons</taxon>
        <taxon>Gunneridae</taxon>
        <taxon>Pentapetalae</taxon>
        <taxon>rosids</taxon>
        <taxon>fabids</taxon>
        <taxon>Malpighiales</taxon>
        <taxon>Linaceae</taxon>
        <taxon>Linum</taxon>
    </lineage>
</organism>
<dbReference type="Proteomes" id="UP001497516">
    <property type="component" value="Chromosome 9"/>
</dbReference>